<dbReference type="GeneID" id="120900458"/>
<dbReference type="SUPFAM" id="SSF48065">
    <property type="entry name" value="DBL homology domain (DH-domain)"/>
    <property type="match status" value="1"/>
</dbReference>
<dbReference type="PROSITE" id="PS50010">
    <property type="entry name" value="DH_2"/>
    <property type="match status" value="1"/>
</dbReference>
<dbReference type="Pfam" id="PF00621">
    <property type="entry name" value="RhoGEF"/>
    <property type="match status" value="1"/>
</dbReference>
<dbReference type="SMART" id="SM00325">
    <property type="entry name" value="RhoGEF"/>
    <property type="match status" value="1"/>
</dbReference>
<feature type="domain" description="DH" evidence="2">
    <location>
        <begin position="901"/>
        <end position="1093"/>
    </location>
</feature>
<dbReference type="GO" id="GO:0005886">
    <property type="term" value="C:plasma membrane"/>
    <property type="evidence" value="ECO:0007669"/>
    <property type="project" value="TreeGrafter"/>
</dbReference>
<feature type="region of interest" description="Disordered" evidence="1">
    <location>
        <begin position="1476"/>
        <end position="1498"/>
    </location>
</feature>
<feature type="region of interest" description="Disordered" evidence="1">
    <location>
        <begin position="786"/>
        <end position="841"/>
    </location>
</feature>
<dbReference type="CDD" id="cd00160">
    <property type="entry name" value="RhoGEF"/>
    <property type="match status" value="1"/>
</dbReference>
<dbReference type="PANTHER" id="PTHR13217:SF11">
    <property type="entry name" value="PLECKSTRIN HOMOLOGY DOMAIN-CONTAINING FAMILY G MEMBER 5"/>
    <property type="match status" value="1"/>
</dbReference>
<dbReference type="RefSeq" id="XP_040163425.1">
    <property type="nucleotide sequence ID" value="XM_040307491.1"/>
</dbReference>
<dbReference type="GO" id="GO:0030139">
    <property type="term" value="C:endocytic vesicle"/>
    <property type="evidence" value="ECO:0007669"/>
    <property type="project" value="TreeGrafter"/>
</dbReference>
<feature type="compositionally biased region" description="Polar residues" evidence="1">
    <location>
        <begin position="791"/>
        <end position="811"/>
    </location>
</feature>
<dbReference type="CDD" id="cd13244">
    <property type="entry name" value="PH_PLEKHG5_G6"/>
    <property type="match status" value="1"/>
</dbReference>
<protein>
    <recommendedName>
        <fullName evidence="2">DH domain-containing protein</fullName>
    </recommendedName>
</protein>
<dbReference type="Gene3D" id="2.30.29.30">
    <property type="entry name" value="Pleckstrin-homology domain (PH domain)/Phosphotyrosine-binding domain (PTB)"/>
    <property type="match status" value="1"/>
</dbReference>
<dbReference type="SUPFAM" id="SSF50729">
    <property type="entry name" value="PH domain-like"/>
    <property type="match status" value="1"/>
</dbReference>
<dbReference type="GO" id="GO:0005085">
    <property type="term" value="F:guanyl-nucleotide exchange factor activity"/>
    <property type="evidence" value="ECO:0007669"/>
    <property type="project" value="InterPro"/>
</dbReference>
<keyword evidence="4" id="KW-1185">Reference proteome</keyword>
<feature type="region of interest" description="Disordered" evidence="1">
    <location>
        <begin position="269"/>
        <end position="305"/>
    </location>
</feature>
<reference evidence="3" key="1">
    <citation type="submission" date="2022-08" db="UniProtKB">
        <authorList>
            <consortium name="EnsemblMetazoa"/>
        </authorList>
    </citation>
    <scope>IDENTIFICATION</scope>
    <source>
        <strain evidence="3">Dongola</strain>
    </source>
</reference>
<dbReference type="EnsemblMetazoa" id="AARA016794-RA">
    <property type="protein sequence ID" value="AARA016794-PA"/>
    <property type="gene ID" value="AARA016794"/>
</dbReference>
<dbReference type="InterPro" id="IPR000219">
    <property type="entry name" value="DH_dom"/>
</dbReference>
<accession>A0A8W7MMU3</accession>
<dbReference type="PANTHER" id="PTHR13217">
    <property type="entry name" value="PLECKSTRIN HOMOLOGY DOMAIN-CONTAINING FAMILY G MEMBER 7"/>
    <property type="match status" value="1"/>
</dbReference>
<evidence type="ECO:0000259" key="2">
    <source>
        <dbReference type="PROSITE" id="PS50010"/>
    </source>
</evidence>
<evidence type="ECO:0000313" key="3">
    <source>
        <dbReference type="EnsemblMetazoa" id="AARA016794-PA"/>
    </source>
</evidence>
<proteinExistence type="predicted"/>
<feature type="compositionally biased region" description="Polar residues" evidence="1">
    <location>
        <begin position="363"/>
        <end position="375"/>
    </location>
</feature>
<feature type="compositionally biased region" description="Low complexity" evidence="1">
    <location>
        <begin position="269"/>
        <end position="282"/>
    </location>
</feature>
<feature type="region of interest" description="Disordered" evidence="1">
    <location>
        <begin position="1529"/>
        <end position="1548"/>
    </location>
</feature>
<dbReference type="InterPro" id="IPR040181">
    <property type="entry name" value="PKHG5/7"/>
</dbReference>
<feature type="compositionally biased region" description="Low complexity" evidence="1">
    <location>
        <begin position="330"/>
        <end position="344"/>
    </location>
</feature>
<dbReference type="Gene3D" id="3.10.20.90">
    <property type="entry name" value="Phosphatidylinositol 3-kinase Catalytic Subunit, Chain A, domain 1"/>
    <property type="match status" value="1"/>
</dbReference>
<feature type="compositionally biased region" description="Low complexity" evidence="1">
    <location>
        <begin position="44"/>
        <end position="71"/>
    </location>
</feature>
<dbReference type="InterPro" id="IPR011993">
    <property type="entry name" value="PH-like_dom_sf"/>
</dbReference>
<organism evidence="3 4">
    <name type="scientific">Anopheles arabiensis</name>
    <name type="common">Mosquito</name>
    <dbReference type="NCBI Taxonomy" id="7173"/>
    <lineage>
        <taxon>Eukaryota</taxon>
        <taxon>Metazoa</taxon>
        <taxon>Ecdysozoa</taxon>
        <taxon>Arthropoda</taxon>
        <taxon>Hexapoda</taxon>
        <taxon>Insecta</taxon>
        <taxon>Pterygota</taxon>
        <taxon>Neoptera</taxon>
        <taxon>Endopterygota</taxon>
        <taxon>Diptera</taxon>
        <taxon>Nematocera</taxon>
        <taxon>Culicoidea</taxon>
        <taxon>Culicidae</taxon>
        <taxon>Anophelinae</taxon>
        <taxon>Anopheles</taxon>
    </lineage>
</organism>
<dbReference type="EMBL" id="APCN01005185">
    <property type="status" value="NOT_ANNOTATED_CDS"/>
    <property type="molecule type" value="Genomic_DNA"/>
</dbReference>
<dbReference type="Proteomes" id="UP000075840">
    <property type="component" value="Unassembled WGS sequence"/>
</dbReference>
<dbReference type="GO" id="GO:0030424">
    <property type="term" value="C:axon"/>
    <property type="evidence" value="ECO:0007669"/>
    <property type="project" value="TreeGrafter"/>
</dbReference>
<evidence type="ECO:0000256" key="1">
    <source>
        <dbReference type="SAM" id="MobiDB-lite"/>
    </source>
</evidence>
<dbReference type="GO" id="GO:0007266">
    <property type="term" value="P:Rho protein signal transduction"/>
    <property type="evidence" value="ECO:0007669"/>
    <property type="project" value="TreeGrafter"/>
</dbReference>
<name>A0A8W7MMU3_ANOAR</name>
<feature type="region of interest" description="Disordered" evidence="1">
    <location>
        <begin position="521"/>
        <end position="558"/>
    </location>
</feature>
<feature type="region of interest" description="Disordered" evidence="1">
    <location>
        <begin position="326"/>
        <end position="389"/>
    </location>
</feature>
<feature type="compositionally biased region" description="Low complexity" evidence="1">
    <location>
        <begin position="816"/>
        <end position="831"/>
    </location>
</feature>
<feature type="region of interest" description="Disordered" evidence="1">
    <location>
        <begin position="39"/>
        <end position="71"/>
    </location>
</feature>
<sequence>MDENVQRSNESIKQRNLVHSIEQISPIRDVYSILPESNVHSTGQSQTLHTQPSTSSSPTHISNTSPSAATSLSTLLSPTKISQDVNLQSTSKNGAHQETFSNSLATATPAGFSLILPQNLNRSFDQTAAQSPPKYQIYHQFSRISSTTQQFIQRQQQQQLQQQEQQQQIFHPQAQPLQLQQSPQTQPASPVTNYQTPLFRKASYGSSHYAHYSNVDPLTVNAGTLSARPNNTYHQYQTTHQCSKTVDQRSNNPFILNFNNISGCCLKNSPTSSSSPPATSPTDRSITSAPITGNPQSVTSGSSSSAITAIVTSGTKRTRSLLLKSTSPLQQTTHSSPSHTVSSPQGPPVPPRLSHIHAIGSVSPANTGPTFSNHPSIEPISTTTSSNASSEAIVMSSIVTGTCYVTPPTPAPLIPSDKHRELPSMTFGSVTPMVVSNTLPDSTTLTALGHNKTPTDGNESGLLTKEMIDKSVRKKRDDFLRTTMKICLVVSPPSKLQMKSLSLTHLDEIERQATAPTIITNDPHVRKSDNSDTSNTSIASASGSAGYGGNTVSGGSSTHAVSPKDVCLTVTSGSALIDISNSDGGCINPAYDNGEGSQRRQAGNSFTVSEVDARIVQKQNSTEKVHECQSSGTCCMLSSPSCVKAALGYSTKLGGTSSTSSLKKKSSSFLHRERKKPVLTRSQVSSSEYFSVCFESDQNDPGVLIPATKGVRLAECLRASLSRRSLSFSQIYVTDNGFNNPHETGLRYTEPLDANMDISALAGRTLIVSERDGAPNRRTGGHLTLQKAASVGNQPSIMSSNSKLFTSTSTDDNYDQSPKASSASGKQSKQKWTIPFGSKGPQKSKLCELLDSYNKEIPKSTSSSSNFNNPEYVDALVGLRNLPQCWTDIVNCAGMSEAETKIQSAIWELVTTEVYYILALQTVTDLFLACLEDIQSQNILTDVDQNKLFSNIRDIWEANLRFWTLYLHPMVKHSQRTKDPMSIYYFQRGFVDFATIFTPYTKYCAEQSTCQFYCKEMYHNNALFMTYCAWCESQKMCNRLRLADILVRPMQRLTKYGLLLAAIKKHINDEAEGEAIDAMIHSVEEFVAGVNSHLTTRQESERLKGINARIDCYEVVDSNNETLDRLVKQHSIMFDLCQPMRGIDHGRKVFVEGDLKYKDGTGKMDVHCFLFTDFLLVCKKNKNDKLKIVRQPYMTDRLMVQLKDQAIYCCYVNELNMVVAAFTLQSAKAQHWYDSITKVKHIYNRMKQGTFGDVRQYGNIINISNSCNNSTSNSNMNINNDNISIKKSPLNSSIGSRVSSLNNSHSGSVDLNESKQVSIDFEKTNSLSSDEGAGVVNAVTGSGLVMMHSKYGAVSSRKPKNTVCTMQTKSSNSLTVQPYSGLGQSMPNLNLNSIQNSNTLSVPGTSNSQSHSGMVLLSPSQRGISYPPPSPTRATLRRGFAFSTSIKNPPLIKTRNVSSQQSFALSQQQSFNSASLAQHQQCLPSPSNTSHGAPNNSGTNSAIEGCAVASGLTLSSANVSFFKRKNSFQSVPNNSATSSVDQSLPNET</sequence>
<dbReference type="EMBL" id="APCN01005184">
    <property type="status" value="NOT_ANNOTATED_CDS"/>
    <property type="molecule type" value="Genomic_DNA"/>
</dbReference>
<dbReference type="InterPro" id="IPR035899">
    <property type="entry name" value="DBL_dom_sf"/>
</dbReference>
<dbReference type="EMBL" id="APCN01005183">
    <property type="status" value="NOT_ANNOTATED_CDS"/>
    <property type="molecule type" value="Genomic_DNA"/>
</dbReference>
<dbReference type="Gene3D" id="1.20.900.10">
    <property type="entry name" value="Dbl homology (DH) domain"/>
    <property type="match status" value="1"/>
</dbReference>
<dbReference type="GO" id="GO:0043542">
    <property type="term" value="P:endothelial cell migration"/>
    <property type="evidence" value="ECO:0007669"/>
    <property type="project" value="TreeGrafter"/>
</dbReference>
<dbReference type="EMBL" id="APCN01005186">
    <property type="status" value="NOT_ANNOTATED_CDS"/>
    <property type="molecule type" value="Genomic_DNA"/>
</dbReference>
<feature type="compositionally biased region" description="Polar residues" evidence="1">
    <location>
        <begin position="1479"/>
        <end position="1498"/>
    </location>
</feature>
<evidence type="ECO:0000313" key="4">
    <source>
        <dbReference type="Proteomes" id="UP000075840"/>
    </source>
</evidence>
<feature type="compositionally biased region" description="Polar residues" evidence="1">
    <location>
        <begin position="283"/>
        <end position="296"/>
    </location>
</feature>